<evidence type="ECO:0000313" key="1">
    <source>
        <dbReference type="EMBL" id="STM14665.1"/>
    </source>
</evidence>
<reference evidence="1 2" key="1">
    <citation type="submission" date="2018-06" db="EMBL/GenBank/DDBJ databases">
        <authorList>
            <consortium name="Pathogen Informatics"/>
            <person name="Doyle S."/>
        </authorList>
    </citation>
    <scope>NUCLEOTIDE SEQUENCE [LARGE SCALE GENOMIC DNA]</scope>
    <source>
        <strain evidence="1 2">NCTC9962</strain>
    </source>
</reference>
<proteinExistence type="predicted"/>
<organism evidence="1 2">
    <name type="scientific">Escherichia coli</name>
    <dbReference type="NCBI Taxonomy" id="562"/>
    <lineage>
        <taxon>Bacteria</taxon>
        <taxon>Pseudomonadati</taxon>
        <taxon>Pseudomonadota</taxon>
        <taxon>Gammaproteobacteria</taxon>
        <taxon>Enterobacterales</taxon>
        <taxon>Enterobacteriaceae</taxon>
        <taxon>Escherichia</taxon>
    </lineage>
</organism>
<name>A0A377D121_ECOLX</name>
<dbReference type="Proteomes" id="UP000254052">
    <property type="component" value="Unassembled WGS sequence"/>
</dbReference>
<dbReference type="AlphaFoldDB" id="A0A377D121"/>
<gene>
    <name evidence="1" type="ORF">NCTC9962_06061</name>
</gene>
<sequence length="44" mass="4860">MKSPRTFSPAKNGVNSSLYLFGVRCAIGAGRRNTGNNHSRLIFY</sequence>
<protein>
    <submittedName>
        <fullName evidence="1">Uncharacterized protein</fullName>
    </submittedName>
</protein>
<dbReference type="EMBL" id="UGED01000017">
    <property type="protein sequence ID" value="STM14665.1"/>
    <property type="molecule type" value="Genomic_DNA"/>
</dbReference>
<evidence type="ECO:0000313" key="2">
    <source>
        <dbReference type="Proteomes" id="UP000254052"/>
    </source>
</evidence>
<accession>A0A377D121</accession>